<dbReference type="InterPro" id="IPR036597">
    <property type="entry name" value="Fido-like_dom_sf"/>
</dbReference>
<feature type="binding site" evidence="2">
    <location>
        <begin position="212"/>
        <end position="219"/>
    </location>
    <ligand>
        <name>ATP</name>
        <dbReference type="ChEBI" id="CHEBI:30616"/>
    </ligand>
</feature>
<keyword evidence="5" id="KW-1185">Reference proteome</keyword>
<name>A0A1H4DZ61_9BACT</name>
<keyword evidence="2" id="KW-0547">Nucleotide-binding</keyword>
<dbReference type="Pfam" id="PF02661">
    <property type="entry name" value="Fic"/>
    <property type="match status" value="1"/>
</dbReference>
<evidence type="ECO:0000256" key="1">
    <source>
        <dbReference type="PIRSR" id="PIRSR640198-1"/>
    </source>
</evidence>
<dbReference type="Pfam" id="PF13776">
    <property type="entry name" value="DUF4172"/>
    <property type="match status" value="1"/>
</dbReference>
<dbReference type="STRING" id="408074.SAMN05660909_03409"/>
<dbReference type="GO" id="GO:0005524">
    <property type="term" value="F:ATP binding"/>
    <property type="evidence" value="ECO:0007669"/>
    <property type="project" value="UniProtKB-KW"/>
</dbReference>
<dbReference type="InterPro" id="IPR025230">
    <property type="entry name" value="DUF4172"/>
</dbReference>
<accession>A0A1H4DZ61</accession>
<evidence type="ECO:0000313" key="5">
    <source>
        <dbReference type="Proteomes" id="UP000199656"/>
    </source>
</evidence>
<dbReference type="AlphaFoldDB" id="A0A1H4DZ61"/>
<feature type="active site" evidence="1">
    <location>
        <position position="208"/>
    </location>
</feature>
<dbReference type="SUPFAM" id="SSF140931">
    <property type="entry name" value="Fic-like"/>
    <property type="match status" value="1"/>
</dbReference>
<proteinExistence type="predicted"/>
<gene>
    <name evidence="4" type="ORF">SAMN05660909_03409</name>
</gene>
<dbReference type="InterPro" id="IPR003812">
    <property type="entry name" value="Fido"/>
</dbReference>
<dbReference type="PANTHER" id="PTHR13504">
    <property type="entry name" value="FIDO DOMAIN-CONTAINING PROTEIN DDB_G0283145"/>
    <property type="match status" value="1"/>
</dbReference>
<evidence type="ECO:0000313" key="4">
    <source>
        <dbReference type="EMBL" id="SEA77867.1"/>
    </source>
</evidence>
<dbReference type="InterPro" id="IPR040198">
    <property type="entry name" value="Fido_containing"/>
</dbReference>
<dbReference type="PANTHER" id="PTHR13504:SF33">
    <property type="entry name" value="FIC FAMILY PROTEIN"/>
    <property type="match status" value="1"/>
</dbReference>
<reference evidence="5" key="1">
    <citation type="submission" date="2016-10" db="EMBL/GenBank/DDBJ databases">
        <authorList>
            <person name="Varghese N."/>
            <person name="Submissions S."/>
        </authorList>
    </citation>
    <scope>NUCLEOTIDE SEQUENCE [LARGE SCALE GENOMIC DNA]</scope>
    <source>
        <strain evidence="5">DSM 23920</strain>
    </source>
</reference>
<dbReference type="EMBL" id="FNRL01000015">
    <property type="protein sequence ID" value="SEA77867.1"/>
    <property type="molecule type" value="Genomic_DNA"/>
</dbReference>
<dbReference type="Gene3D" id="1.10.3290.10">
    <property type="entry name" value="Fido-like domain"/>
    <property type="match status" value="1"/>
</dbReference>
<dbReference type="PROSITE" id="PS51459">
    <property type="entry name" value="FIDO"/>
    <property type="match status" value="1"/>
</dbReference>
<feature type="domain" description="Fido" evidence="3">
    <location>
        <begin position="115"/>
        <end position="271"/>
    </location>
</feature>
<protein>
    <submittedName>
        <fullName evidence="4">Fic family protein</fullName>
    </submittedName>
</protein>
<feature type="binding site" evidence="2">
    <location>
        <begin position="249"/>
        <end position="250"/>
    </location>
    <ligand>
        <name>ATP</name>
        <dbReference type="ChEBI" id="CHEBI:30616"/>
    </ligand>
</feature>
<dbReference type="RefSeq" id="WP_089763140.1">
    <property type="nucleotide sequence ID" value="NZ_BKAT01000026.1"/>
</dbReference>
<keyword evidence="2" id="KW-0067">ATP-binding</keyword>
<evidence type="ECO:0000256" key="2">
    <source>
        <dbReference type="PIRSR" id="PIRSR640198-2"/>
    </source>
</evidence>
<dbReference type="Proteomes" id="UP000199656">
    <property type="component" value="Unassembled WGS sequence"/>
</dbReference>
<evidence type="ECO:0000259" key="3">
    <source>
        <dbReference type="PROSITE" id="PS51459"/>
    </source>
</evidence>
<organism evidence="4 5">
    <name type="scientific">Chitinophaga terrae</name>
    <name type="common">ex Kim and Jung 2007</name>
    <dbReference type="NCBI Taxonomy" id="408074"/>
    <lineage>
        <taxon>Bacteria</taxon>
        <taxon>Pseudomonadati</taxon>
        <taxon>Bacteroidota</taxon>
        <taxon>Chitinophagia</taxon>
        <taxon>Chitinophagales</taxon>
        <taxon>Chitinophagaceae</taxon>
        <taxon>Chitinophaga</taxon>
    </lineage>
</organism>
<sequence length="373" mass="42186">MATYNWQHKDWPRFKYSLDGVEDELLLFSEKVGRVSGILEGLPEETRQEAIVDVILAEAIKTSEIEGEYPSRKDVLSSIRKNLGLHHSPEFIKDKSAAGLGELMIDIRKTFKEPLTEEKLFAWHKMLLGEHKRIEVGTWRTHEEPMQVISGAMGKEKVHFEAPPSSQVPKEMKAFVEWFNDTGPGGKSEIRKAPIRSAIAHLYFETIHPFEDGNGRIGRAIAEKALSQTIGRPVMLSLSKTIEANKKDYYASLERAQQSNEVTLWVEYFVRVSLDAQIEAETQIDFTLKKTKFFDRFKDKLNDRQLAVIRRMLEEGAKGFEGGMNARKYIGITKTSKATATRDMQQLLEIGAFVLAGKAGGRSTSYQVNLSSS</sequence>
<dbReference type="OrthoDB" id="9814400at2"/>